<dbReference type="Pfam" id="PF13377">
    <property type="entry name" value="Peripla_BP_3"/>
    <property type="match status" value="1"/>
</dbReference>
<dbReference type="AlphaFoldDB" id="A0AAE2ZQ50"/>
<dbReference type="SUPFAM" id="SSF47413">
    <property type="entry name" value="lambda repressor-like DNA-binding domains"/>
    <property type="match status" value="1"/>
</dbReference>
<dbReference type="SUPFAM" id="SSF53822">
    <property type="entry name" value="Periplasmic binding protein-like I"/>
    <property type="match status" value="1"/>
</dbReference>
<dbReference type="GO" id="GO:0000976">
    <property type="term" value="F:transcription cis-regulatory region binding"/>
    <property type="evidence" value="ECO:0007669"/>
    <property type="project" value="TreeGrafter"/>
</dbReference>
<dbReference type="InterPro" id="IPR046335">
    <property type="entry name" value="LacI/GalR-like_sensor"/>
</dbReference>
<evidence type="ECO:0000256" key="2">
    <source>
        <dbReference type="ARBA" id="ARBA00023015"/>
    </source>
</evidence>
<keyword evidence="1" id="KW-0678">Repressor</keyword>
<dbReference type="CDD" id="cd01392">
    <property type="entry name" value="HTH_LacI"/>
    <property type="match status" value="1"/>
</dbReference>
<keyword evidence="7" id="KW-1185">Reference proteome</keyword>
<feature type="domain" description="HTH lacI-type" evidence="5">
    <location>
        <begin position="4"/>
        <end position="60"/>
    </location>
</feature>
<dbReference type="PANTHER" id="PTHR30146:SF148">
    <property type="entry name" value="HTH-TYPE TRANSCRIPTIONAL REPRESSOR PURR-RELATED"/>
    <property type="match status" value="1"/>
</dbReference>
<dbReference type="Pfam" id="PF00356">
    <property type="entry name" value="LacI"/>
    <property type="match status" value="1"/>
</dbReference>
<dbReference type="Gene3D" id="3.40.50.2300">
    <property type="match status" value="2"/>
</dbReference>
<keyword evidence="2" id="KW-0805">Transcription regulation</keyword>
<evidence type="ECO:0000313" key="7">
    <source>
        <dbReference type="Proteomes" id="UP001196509"/>
    </source>
</evidence>
<dbReference type="PROSITE" id="PS50932">
    <property type="entry name" value="HTH_LACI_2"/>
    <property type="match status" value="1"/>
</dbReference>
<dbReference type="Gene3D" id="1.10.260.40">
    <property type="entry name" value="lambda repressor-like DNA-binding domains"/>
    <property type="match status" value="1"/>
</dbReference>
<keyword evidence="3" id="KW-0238">DNA-binding</keyword>
<sequence>MRRPSMKELAQRLGVDRSTISRALSQDKAHLVAPETREKVRRMAIDAGYRPDLTAASLRRGRSQTIGVLVADLENETFINVIRTLIASLNVDGVPVTTPLIAETRDKPNAASRLIETFLSRRVDAIISLASTEADERALEDASREVPVILAIRTLAALNLPSALCDDREGGAMVARHLVERGHKLVCQVQGPPLATTFKLRAQGFSKICADLGVREVTKPIYTAEATPTAGKKALDLVFDCEERPTAIFAHNDAIAIGVIEALRERGLRVPEDMAVAGFNDTRLAQVLSTPLTTVAYPIREVGEHAALLFHSLIAGEKDEAGSRTFMPELIVRRSA</sequence>
<evidence type="ECO:0000256" key="4">
    <source>
        <dbReference type="ARBA" id="ARBA00023163"/>
    </source>
</evidence>
<protein>
    <submittedName>
        <fullName evidence="6">LacI family transcriptional regulator</fullName>
    </submittedName>
</protein>
<evidence type="ECO:0000313" key="6">
    <source>
        <dbReference type="EMBL" id="MBW8637562.1"/>
    </source>
</evidence>
<dbReference type="SMART" id="SM00354">
    <property type="entry name" value="HTH_LACI"/>
    <property type="match status" value="1"/>
</dbReference>
<gene>
    <name evidence="6" type="ORF">K1W69_10210</name>
</gene>
<proteinExistence type="predicted"/>
<accession>A0AAE2ZQ50</accession>
<dbReference type="EMBL" id="JAICBX010000002">
    <property type="protein sequence ID" value="MBW8637562.1"/>
    <property type="molecule type" value="Genomic_DNA"/>
</dbReference>
<dbReference type="PANTHER" id="PTHR30146">
    <property type="entry name" value="LACI-RELATED TRANSCRIPTIONAL REPRESSOR"/>
    <property type="match status" value="1"/>
</dbReference>
<dbReference type="InterPro" id="IPR010982">
    <property type="entry name" value="Lambda_DNA-bd_dom_sf"/>
</dbReference>
<dbReference type="RefSeq" id="WP_220228259.1">
    <property type="nucleotide sequence ID" value="NZ_JAICBX010000002.1"/>
</dbReference>
<dbReference type="Proteomes" id="UP001196509">
    <property type="component" value="Unassembled WGS sequence"/>
</dbReference>
<dbReference type="GO" id="GO:0003700">
    <property type="term" value="F:DNA-binding transcription factor activity"/>
    <property type="evidence" value="ECO:0007669"/>
    <property type="project" value="TreeGrafter"/>
</dbReference>
<dbReference type="InterPro" id="IPR000843">
    <property type="entry name" value="HTH_LacI"/>
</dbReference>
<dbReference type="InterPro" id="IPR028082">
    <property type="entry name" value="Peripla_BP_I"/>
</dbReference>
<evidence type="ECO:0000256" key="3">
    <source>
        <dbReference type="ARBA" id="ARBA00023125"/>
    </source>
</evidence>
<name>A0AAE2ZQ50_9HYPH</name>
<keyword evidence="4" id="KW-0804">Transcription</keyword>
<reference evidence="6" key="1">
    <citation type="submission" date="2021-08" db="EMBL/GenBank/DDBJ databases">
        <title>Hoeflea bacterium WL0058 sp. nov., isolated from the sediment.</title>
        <authorList>
            <person name="Wang L."/>
            <person name="Zhang D."/>
        </authorList>
    </citation>
    <scope>NUCLEOTIDE SEQUENCE</scope>
    <source>
        <strain evidence="6">WL0058</strain>
    </source>
</reference>
<organism evidence="6 7">
    <name type="scientific">Flavimaribacter sediminis</name>
    <dbReference type="NCBI Taxonomy" id="2865987"/>
    <lineage>
        <taxon>Bacteria</taxon>
        <taxon>Pseudomonadati</taxon>
        <taxon>Pseudomonadota</taxon>
        <taxon>Alphaproteobacteria</taxon>
        <taxon>Hyphomicrobiales</taxon>
        <taxon>Rhizobiaceae</taxon>
        <taxon>Flavimaribacter</taxon>
    </lineage>
</organism>
<evidence type="ECO:0000259" key="5">
    <source>
        <dbReference type="PROSITE" id="PS50932"/>
    </source>
</evidence>
<evidence type="ECO:0000256" key="1">
    <source>
        <dbReference type="ARBA" id="ARBA00022491"/>
    </source>
</evidence>
<comment type="caution">
    <text evidence="6">The sequence shown here is derived from an EMBL/GenBank/DDBJ whole genome shotgun (WGS) entry which is preliminary data.</text>
</comment>